<dbReference type="Gene3D" id="3.90.1150.200">
    <property type="match status" value="1"/>
</dbReference>
<organism evidence="2 3">
    <name type="scientific">Listeria grayi FSL F6-1183</name>
    <dbReference type="NCBI Taxonomy" id="1265827"/>
    <lineage>
        <taxon>Bacteria</taxon>
        <taxon>Bacillati</taxon>
        <taxon>Bacillota</taxon>
        <taxon>Bacilli</taxon>
        <taxon>Bacillales</taxon>
        <taxon>Listeriaceae</taxon>
        <taxon>Listeria</taxon>
    </lineage>
</organism>
<dbReference type="Pfam" id="PF08818">
    <property type="entry name" value="DUF1801"/>
    <property type="match status" value="1"/>
</dbReference>
<dbReference type="Proteomes" id="UP000019251">
    <property type="component" value="Unassembled WGS sequence"/>
</dbReference>
<reference evidence="2 3" key="1">
    <citation type="submission" date="2012-12" db="EMBL/GenBank/DDBJ databases">
        <title>Novel taxa of Listeriaceae from agricultural environments in the United States.</title>
        <authorList>
            <person name="den Bakker H.C."/>
            <person name="Allred A."/>
            <person name="Warchocki S."/>
            <person name="Wright E.M."/>
            <person name="Burrell A."/>
            <person name="Nightingale K.K."/>
            <person name="Kephart D."/>
            <person name="Wiedmann M."/>
        </authorList>
    </citation>
    <scope>NUCLEOTIDE SEQUENCE [LARGE SCALE GENOMIC DNA]</scope>
    <source>
        <strain evidence="2 3">FSL F6-1183</strain>
    </source>
</reference>
<proteinExistence type="predicted"/>
<feature type="domain" description="YdhG-like" evidence="1">
    <location>
        <begin position="21"/>
        <end position="111"/>
    </location>
</feature>
<name>A0A829R6S6_LISGR</name>
<dbReference type="SUPFAM" id="SSF159888">
    <property type="entry name" value="YdhG-like"/>
    <property type="match status" value="1"/>
</dbReference>
<gene>
    <name evidence="2" type="ORF">LMUR_09359</name>
</gene>
<comment type="caution">
    <text evidence="2">The sequence shown here is derived from an EMBL/GenBank/DDBJ whole genome shotgun (WGS) entry which is preliminary data.</text>
</comment>
<evidence type="ECO:0000259" key="1">
    <source>
        <dbReference type="Pfam" id="PF08818"/>
    </source>
</evidence>
<sequence length="120" mass="13818">MEKAKSVDAYLDAATEPARLIMQELRDTIQTTIPNCEEQIKYNVPFYNYHGEFVGFSVHKKHVSFGFGADVLSEEARMKLEEAGYKLGKGTLQIRFDQHVPKEAVKQILRKKAESIEERR</sequence>
<dbReference type="AlphaFoldDB" id="A0A829R6S6"/>
<protein>
    <recommendedName>
        <fullName evidence="1">YdhG-like domain-containing protein</fullName>
    </recommendedName>
</protein>
<evidence type="ECO:0000313" key="2">
    <source>
        <dbReference type="EMBL" id="EUJ27723.1"/>
    </source>
</evidence>
<dbReference type="InterPro" id="IPR014922">
    <property type="entry name" value="YdhG-like"/>
</dbReference>
<accession>A0A829R6S6</accession>
<evidence type="ECO:0000313" key="3">
    <source>
        <dbReference type="Proteomes" id="UP000019251"/>
    </source>
</evidence>
<dbReference type="EMBL" id="AODG01000011">
    <property type="protein sequence ID" value="EUJ27723.1"/>
    <property type="molecule type" value="Genomic_DNA"/>
</dbReference>
<dbReference type="RefSeq" id="WP_036106371.1">
    <property type="nucleotide sequence ID" value="NZ_AODG01000011.1"/>
</dbReference>